<protein>
    <recommendedName>
        <fullName evidence="6">RxLR effector protein</fullName>
    </recommendedName>
</protein>
<proteinExistence type="predicted"/>
<keyword evidence="1" id="KW-0732">Signal</keyword>
<feature type="signal peptide" evidence="1">
    <location>
        <begin position="1"/>
        <end position="16"/>
    </location>
</feature>
<gene>
    <name evidence="4" type="ORF">PC110_g21086</name>
    <name evidence="2" type="ORF">PC113_g24004</name>
    <name evidence="3" type="ORF">PC115_g24098</name>
</gene>
<dbReference type="Proteomes" id="UP000251314">
    <property type="component" value="Unassembled WGS sequence"/>
</dbReference>
<dbReference type="EMBL" id="RCMI01002823">
    <property type="protein sequence ID" value="KAG2874645.1"/>
    <property type="molecule type" value="Genomic_DNA"/>
</dbReference>
<evidence type="ECO:0008006" key="6">
    <source>
        <dbReference type="Google" id="ProtNLM"/>
    </source>
</evidence>
<dbReference type="EMBL" id="MJFZ01001304">
    <property type="protein sequence ID" value="RAW22475.1"/>
    <property type="molecule type" value="Genomic_DNA"/>
</dbReference>
<evidence type="ECO:0000256" key="1">
    <source>
        <dbReference type="SAM" id="SignalP"/>
    </source>
</evidence>
<evidence type="ECO:0000313" key="3">
    <source>
        <dbReference type="EMBL" id="KAG2874645.1"/>
    </source>
</evidence>
<reference evidence="2" key="2">
    <citation type="submission" date="2018-10" db="EMBL/GenBank/DDBJ databases">
        <title>Effector identification in a new, highly contiguous assembly of the strawberry crown rot pathogen Phytophthora cactorum.</title>
        <authorList>
            <person name="Armitage A.D."/>
            <person name="Nellist C.F."/>
            <person name="Bates H."/>
            <person name="Vickerstaff R.J."/>
            <person name="Harrison R.J."/>
        </authorList>
    </citation>
    <scope>NUCLEOTIDE SEQUENCE</scope>
    <source>
        <strain evidence="2">15-7</strain>
        <strain evidence="3">4032</strain>
    </source>
</reference>
<dbReference type="Proteomes" id="UP000774804">
    <property type="component" value="Unassembled WGS sequence"/>
</dbReference>
<organism evidence="4 5">
    <name type="scientific">Phytophthora cactorum</name>
    <dbReference type="NCBI Taxonomy" id="29920"/>
    <lineage>
        <taxon>Eukaryota</taxon>
        <taxon>Sar</taxon>
        <taxon>Stramenopiles</taxon>
        <taxon>Oomycota</taxon>
        <taxon>Peronosporomycetes</taxon>
        <taxon>Peronosporales</taxon>
        <taxon>Peronosporaceae</taxon>
        <taxon>Phytophthora</taxon>
    </lineage>
</organism>
<name>A0A329RCU8_9STRA</name>
<evidence type="ECO:0000313" key="2">
    <source>
        <dbReference type="EMBL" id="KAG2807906.1"/>
    </source>
</evidence>
<dbReference type="Proteomes" id="UP000735874">
    <property type="component" value="Unassembled WGS sequence"/>
</dbReference>
<reference evidence="4 5" key="1">
    <citation type="submission" date="2018-01" db="EMBL/GenBank/DDBJ databases">
        <title>Draft genome of the strawberry crown rot pathogen Phytophthora cactorum.</title>
        <authorList>
            <person name="Armitage A.D."/>
            <person name="Lysoe E."/>
            <person name="Nellist C.F."/>
            <person name="Harrison R.J."/>
            <person name="Brurberg M.B."/>
        </authorList>
    </citation>
    <scope>NUCLEOTIDE SEQUENCE [LARGE SCALE GENOMIC DNA]</scope>
    <source>
        <strain evidence="4 5">10300</strain>
    </source>
</reference>
<feature type="chain" id="PRO_5040067684" description="RxLR effector protein" evidence="1">
    <location>
        <begin position="17"/>
        <end position="61"/>
    </location>
</feature>
<evidence type="ECO:0000313" key="5">
    <source>
        <dbReference type="Proteomes" id="UP000251314"/>
    </source>
</evidence>
<dbReference type="VEuPathDB" id="FungiDB:PC110_g21086"/>
<dbReference type="EMBL" id="RCMG01002636">
    <property type="protein sequence ID" value="KAG2807906.1"/>
    <property type="molecule type" value="Genomic_DNA"/>
</dbReference>
<sequence>MRAYFALLMAATALLANEETNSDISQLATTDVMHCFYRNWRDPFELQSQLMTTIVKNEHGR</sequence>
<accession>A0A329RCU8</accession>
<dbReference type="OrthoDB" id="10302414at2759"/>
<evidence type="ECO:0000313" key="4">
    <source>
        <dbReference type="EMBL" id="RAW22475.1"/>
    </source>
</evidence>
<keyword evidence="5" id="KW-1185">Reference proteome</keyword>
<dbReference type="AlphaFoldDB" id="A0A329RCU8"/>
<comment type="caution">
    <text evidence="4">The sequence shown here is derived from an EMBL/GenBank/DDBJ whole genome shotgun (WGS) entry which is preliminary data.</text>
</comment>